<dbReference type="Gene3D" id="1.20.1260.10">
    <property type="match status" value="1"/>
</dbReference>
<dbReference type="GO" id="GO:0006826">
    <property type="term" value="P:iron ion transport"/>
    <property type="evidence" value="ECO:0007669"/>
    <property type="project" value="InterPro"/>
</dbReference>
<comment type="function">
    <text evidence="2">Stores iron in a soluble, non-toxic, readily available form. Important for iron homeostasis. Has ferroxidase activity. Iron is taken up in the ferrous form and deposited as ferric hydroxides after oxidation.</text>
</comment>
<keyword evidence="1 5" id="KW-0560">Oxidoreductase</keyword>
<dbReference type="PROSITE" id="PS50905">
    <property type="entry name" value="FERRITIN_LIKE"/>
    <property type="match status" value="1"/>
</dbReference>
<feature type="domain" description="Ferritin-like diiron" evidence="6">
    <location>
        <begin position="1"/>
        <end position="34"/>
    </location>
</feature>
<comment type="caution">
    <text evidence="7">The sequence shown here is derived from an EMBL/GenBank/DDBJ whole genome shotgun (WGS) entry which is preliminary data.</text>
</comment>
<evidence type="ECO:0000256" key="4">
    <source>
        <dbReference type="PIRSR" id="PIRSR601519-1"/>
    </source>
</evidence>
<evidence type="ECO:0000313" key="8">
    <source>
        <dbReference type="Proteomes" id="UP000663823"/>
    </source>
</evidence>
<dbReference type="GO" id="GO:0005737">
    <property type="term" value="C:cytoplasm"/>
    <property type="evidence" value="ECO:0007669"/>
    <property type="project" value="TreeGrafter"/>
</dbReference>
<comment type="similarity">
    <text evidence="5">Belongs to the ferritin family.</text>
</comment>
<gene>
    <name evidence="7" type="ORF">OTI717_LOCUS25847</name>
</gene>
<dbReference type="GO" id="GO:0008199">
    <property type="term" value="F:ferric iron binding"/>
    <property type="evidence" value="ECO:0007669"/>
    <property type="project" value="InterPro"/>
</dbReference>
<protein>
    <recommendedName>
        <fullName evidence="5">Ferritin</fullName>
        <ecNumber evidence="5">1.16.3.1</ecNumber>
    </recommendedName>
</protein>
<evidence type="ECO:0000256" key="3">
    <source>
        <dbReference type="ARBA" id="ARBA00047990"/>
    </source>
</evidence>
<dbReference type="InterPro" id="IPR009040">
    <property type="entry name" value="Ferritin-like_diiron"/>
</dbReference>
<dbReference type="Proteomes" id="UP000663823">
    <property type="component" value="Unassembled WGS sequence"/>
</dbReference>
<dbReference type="PANTHER" id="PTHR11431:SF75">
    <property type="entry name" value="FERRITIN"/>
    <property type="match status" value="1"/>
</dbReference>
<accession>A0A819K3Y1</accession>
<dbReference type="InterPro" id="IPR001519">
    <property type="entry name" value="Ferritin"/>
</dbReference>
<evidence type="ECO:0000259" key="6">
    <source>
        <dbReference type="PROSITE" id="PS50905"/>
    </source>
</evidence>
<dbReference type="GO" id="GO:0006879">
    <property type="term" value="P:intracellular iron ion homeostasis"/>
    <property type="evidence" value="ECO:0007669"/>
    <property type="project" value="UniProtKB-KW"/>
</dbReference>
<dbReference type="GO" id="GO:0004322">
    <property type="term" value="F:ferroxidase activity"/>
    <property type="evidence" value="ECO:0007669"/>
    <property type="project" value="UniProtKB-EC"/>
</dbReference>
<keyword evidence="4 5" id="KW-0479">Metal-binding</keyword>
<organism evidence="7 8">
    <name type="scientific">Rotaria sordida</name>
    <dbReference type="NCBI Taxonomy" id="392033"/>
    <lineage>
        <taxon>Eukaryota</taxon>
        <taxon>Metazoa</taxon>
        <taxon>Spiralia</taxon>
        <taxon>Gnathifera</taxon>
        <taxon>Rotifera</taxon>
        <taxon>Eurotatoria</taxon>
        <taxon>Bdelloidea</taxon>
        <taxon>Philodinida</taxon>
        <taxon>Philodinidae</taxon>
        <taxon>Rotaria</taxon>
    </lineage>
</organism>
<dbReference type="SUPFAM" id="SSF47240">
    <property type="entry name" value="Ferritin-like"/>
    <property type="match status" value="1"/>
</dbReference>
<dbReference type="EMBL" id="CAJOAX010005245">
    <property type="protein sequence ID" value="CAF3940685.1"/>
    <property type="molecule type" value="Genomic_DNA"/>
</dbReference>
<feature type="binding site" evidence="4">
    <location>
        <position position="16"/>
    </location>
    <ligand>
        <name>Fe cation</name>
        <dbReference type="ChEBI" id="CHEBI:24875"/>
        <label>1</label>
    </ligand>
</feature>
<dbReference type="PANTHER" id="PTHR11431">
    <property type="entry name" value="FERRITIN"/>
    <property type="match status" value="1"/>
</dbReference>
<sequence>DPHLSTYLEQEFLDEQVESIKEYVGYITNLRRVGPGLGEYVFDEEELQK</sequence>
<dbReference type="GO" id="GO:0008198">
    <property type="term" value="F:ferrous iron binding"/>
    <property type="evidence" value="ECO:0007669"/>
    <property type="project" value="TreeGrafter"/>
</dbReference>
<evidence type="ECO:0000313" key="7">
    <source>
        <dbReference type="EMBL" id="CAF3940685.1"/>
    </source>
</evidence>
<name>A0A819K3Y1_9BILA</name>
<proteinExistence type="inferred from homology"/>
<evidence type="ECO:0000256" key="5">
    <source>
        <dbReference type="RuleBase" id="RU361145"/>
    </source>
</evidence>
<keyword evidence="4 5" id="KW-0408">Iron</keyword>
<keyword evidence="5" id="KW-0409">Iron storage</keyword>
<comment type="function">
    <text evidence="5">Stores iron in a soluble, non-toxic, readily available form. Important for iron homeostasis. Iron is taken up in the ferrous form and deposited as ferric hydroxides after oxidation.</text>
</comment>
<evidence type="ECO:0000256" key="2">
    <source>
        <dbReference type="ARBA" id="ARBA00025111"/>
    </source>
</evidence>
<dbReference type="InterPro" id="IPR012347">
    <property type="entry name" value="Ferritin-like"/>
</dbReference>
<dbReference type="InterPro" id="IPR009078">
    <property type="entry name" value="Ferritin-like_SF"/>
</dbReference>
<comment type="catalytic activity">
    <reaction evidence="3 5">
        <text>4 Fe(2+) + O2 + 4 H(+) = 4 Fe(3+) + 2 H2O</text>
        <dbReference type="Rhea" id="RHEA:11148"/>
        <dbReference type="ChEBI" id="CHEBI:15377"/>
        <dbReference type="ChEBI" id="CHEBI:15378"/>
        <dbReference type="ChEBI" id="CHEBI:15379"/>
        <dbReference type="ChEBI" id="CHEBI:29033"/>
        <dbReference type="ChEBI" id="CHEBI:29034"/>
        <dbReference type="EC" id="1.16.3.1"/>
    </reaction>
</comment>
<reference evidence="7" key="1">
    <citation type="submission" date="2021-02" db="EMBL/GenBank/DDBJ databases">
        <authorList>
            <person name="Nowell W R."/>
        </authorList>
    </citation>
    <scope>NUCLEOTIDE SEQUENCE</scope>
</reference>
<dbReference type="AlphaFoldDB" id="A0A819K3Y1"/>
<feature type="non-terminal residue" evidence="7">
    <location>
        <position position="49"/>
    </location>
</feature>
<dbReference type="EC" id="1.16.3.1" evidence="5"/>
<evidence type="ECO:0000256" key="1">
    <source>
        <dbReference type="ARBA" id="ARBA00023002"/>
    </source>
</evidence>